<dbReference type="Gene3D" id="3.40.50.150">
    <property type="entry name" value="Vaccinia Virus protein VP39"/>
    <property type="match status" value="1"/>
</dbReference>
<dbReference type="Pfam" id="PF02353">
    <property type="entry name" value="CMAS"/>
    <property type="match status" value="1"/>
</dbReference>
<name>A0A7S0IY72_9EUKA</name>
<evidence type="ECO:0008006" key="2">
    <source>
        <dbReference type="Google" id="ProtNLM"/>
    </source>
</evidence>
<organism evidence="1">
    <name type="scientific">Calcidiscus leptoporus</name>
    <dbReference type="NCBI Taxonomy" id="127549"/>
    <lineage>
        <taxon>Eukaryota</taxon>
        <taxon>Haptista</taxon>
        <taxon>Haptophyta</taxon>
        <taxon>Prymnesiophyceae</taxon>
        <taxon>Coccolithales</taxon>
        <taxon>Calcidiscaceae</taxon>
        <taxon>Calcidiscus</taxon>
    </lineage>
</organism>
<evidence type="ECO:0000313" key="1">
    <source>
        <dbReference type="EMBL" id="CAD8535552.1"/>
    </source>
</evidence>
<protein>
    <recommendedName>
        <fullName evidence="2">Methyltransferase domain-containing protein</fullName>
    </recommendedName>
</protein>
<accession>A0A7S0IY72</accession>
<dbReference type="AlphaFoldDB" id="A0A7S0IY72"/>
<sequence length="415" mass="46857">MGGMWKRETQLVLCLEALGVQARACLTQSALVNLAIWAALAFWAYSRSAYWPLALQPLATLIIDAFERVAGVSPFSREDGSIALYNHMRFITANPFGGGIDLGFNFYNGDYSKSADKAQTDKFEHAWKLLGLQEGMRVLDCGCGMGDWLYWLKTVKNCTVVGINMTDAHVLVVRKRGMKCIHSDWQTLFADKARFAELAGQFDCVTFWDTIEHYCKASEITVLGGLGRPGGTEVGTEKGTRNEQKRIDTYGNLFKMAGELLDPNSSCGKMWSSTLHQTHSWKEEGLYGFWQIYAMISYYDGVYPYLRDGLSKFAPYGGFKLTHEEDRTEDYRMTSLLERNHFGYVKYSGEPCALVSSLCCLFTDPHFWVFHIDAVLGLLGLETCWMWHLGGIEPHKPKKDAIAMLLWQVYSKAKA</sequence>
<dbReference type="InterPro" id="IPR029063">
    <property type="entry name" value="SAM-dependent_MTases_sf"/>
</dbReference>
<proteinExistence type="predicted"/>
<dbReference type="CDD" id="cd02440">
    <property type="entry name" value="AdoMet_MTases"/>
    <property type="match status" value="1"/>
</dbReference>
<dbReference type="EMBL" id="HBER01021515">
    <property type="protein sequence ID" value="CAD8535552.1"/>
    <property type="molecule type" value="Transcribed_RNA"/>
</dbReference>
<dbReference type="SUPFAM" id="SSF53335">
    <property type="entry name" value="S-adenosyl-L-methionine-dependent methyltransferases"/>
    <property type="match status" value="1"/>
</dbReference>
<gene>
    <name evidence="1" type="ORF">CLEP1334_LOCUS10832</name>
</gene>
<reference evidence="1" key="1">
    <citation type="submission" date="2021-01" db="EMBL/GenBank/DDBJ databases">
        <authorList>
            <person name="Corre E."/>
            <person name="Pelletier E."/>
            <person name="Niang G."/>
            <person name="Scheremetjew M."/>
            <person name="Finn R."/>
            <person name="Kale V."/>
            <person name="Holt S."/>
            <person name="Cochrane G."/>
            <person name="Meng A."/>
            <person name="Brown T."/>
            <person name="Cohen L."/>
        </authorList>
    </citation>
    <scope>NUCLEOTIDE SEQUENCE</scope>
    <source>
        <strain evidence="1">RCC1130</strain>
    </source>
</reference>